<evidence type="ECO:0000313" key="1">
    <source>
        <dbReference type="EMBL" id="MCS0596769.1"/>
    </source>
</evidence>
<reference evidence="1 2" key="1">
    <citation type="submission" date="2022-08" db="EMBL/GenBank/DDBJ databases">
        <title>Reclassification of Massilia species as members of the genera Telluria, Duganella, Pseudoduganella, Mokoshia gen. nov. and Zemynaea gen. nov. using orthogonal and non-orthogonal genome-based approaches.</title>
        <authorList>
            <person name="Bowman J.P."/>
        </authorList>
    </citation>
    <scope>NUCLEOTIDE SEQUENCE [LARGE SCALE GENOMIC DNA]</scope>
    <source>
        <strain evidence="1 2">JCM 31661</strain>
    </source>
</reference>
<dbReference type="RefSeq" id="WP_258827803.1">
    <property type="nucleotide sequence ID" value="NZ_JANUHA010000006.1"/>
</dbReference>
<proteinExistence type="predicted"/>
<dbReference type="EMBL" id="JANUHA010000006">
    <property type="protein sequence ID" value="MCS0596769.1"/>
    <property type="molecule type" value="Genomic_DNA"/>
</dbReference>
<dbReference type="PIRSF" id="PIRSF007028">
    <property type="entry name" value="UCP007028"/>
    <property type="match status" value="1"/>
</dbReference>
<accession>A0ABT2AKK2</accession>
<dbReference type="Proteomes" id="UP001206572">
    <property type="component" value="Unassembled WGS sequence"/>
</dbReference>
<comment type="caution">
    <text evidence="1">The sequence shown here is derived from an EMBL/GenBank/DDBJ whole genome shotgun (WGS) entry which is preliminary data.</text>
</comment>
<dbReference type="InterPro" id="IPR011008">
    <property type="entry name" value="Dimeric_a/b-barrel"/>
</dbReference>
<gene>
    <name evidence="1" type="ORF">NX780_10430</name>
</gene>
<dbReference type="Pfam" id="PF07237">
    <property type="entry name" value="DUF1428"/>
    <property type="match status" value="1"/>
</dbReference>
<dbReference type="SUPFAM" id="SSF54909">
    <property type="entry name" value="Dimeric alpha+beta barrel"/>
    <property type="match status" value="1"/>
</dbReference>
<sequence>MAYIDCFLAPVPRANRAAYEALARVSWEVLKDHGALVVTECWLDESGPDAATYHGADARQASDAYATFIGAAGAKEDETVVLSWVEWPDKATRDAGMDKVTADPRMQFGDGPMIFDGARLVAGGFLPMLRRTAPA</sequence>
<dbReference type="InterPro" id="IPR009874">
    <property type="entry name" value="DUF1428"/>
</dbReference>
<dbReference type="Gene3D" id="3.30.70.100">
    <property type="match status" value="1"/>
</dbReference>
<organism evidence="1 2">
    <name type="scientific">Massilia agri</name>
    <dbReference type="NCBI Taxonomy" id="1886785"/>
    <lineage>
        <taxon>Bacteria</taxon>
        <taxon>Pseudomonadati</taxon>
        <taxon>Pseudomonadota</taxon>
        <taxon>Betaproteobacteria</taxon>
        <taxon>Burkholderiales</taxon>
        <taxon>Oxalobacteraceae</taxon>
        <taxon>Telluria group</taxon>
        <taxon>Massilia</taxon>
    </lineage>
</organism>
<protein>
    <submittedName>
        <fullName evidence="1">DUF1428 domain-containing protein</fullName>
    </submittedName>
</protein>
<keyword evidence="2" id="KW-1185">Reference proteome</keyword>
<evidence type="ECO:0000313" key="2">
    <source>
        <dbReference type="Proteomes" id="UP001206572"/>
    </source>
</evidence>
<name>A0ABT2AKK2_9BURK</name>